<dbReference type="InterPro" id="IPR002347">
    <property type="entry name" value="SDR_fam"/>
</dbReference>
<dbReference type="InterPro" id="IPR036291">
    <property type="entry name" value="NAD(P)-bd_dom_sf"/>
</dbReference>
<sequence>MARFNGKVVIVTGSSTGIGRQAAVDFAKEGASVTIHGQSSERLQETQKVLKDAGVPEKRILVVQGPIQEEKTQNEIIDKLSLNSEKLTFW</sequence>
<accession>A0AAD4MZB9</accession>
<dbReference type="Gene3D" id="3.40.50.720">
    <property type="entry name" value="NAD(P)-binding Rossmann-like Domain"/>
    <property type="match status" value="1"/>
</dbReference>
<dbReference type="PANTHER" id="PTHR44115:SF4">
    <property type="entry name" value="OXIDOREDUCTASE"/>
    <property type="match status" value="1"/>
</dbReference>
<dbReference type="Proteomes" id="UP001201812">
    <property type="component" value="Unassembled WGS sequence"/>
</dbReference>
<dbReference type="SUPFAM" id="SSF51735">
    <property type="entry name" value="NAD(P)-binding Rossmann-fold domains"/>
    <property type="match status" value="1"/>
</dbReference>
<comment type="caution">
    <text evidence="1">The sequence shown here is derived from an EMBL/GenBank/DDBJ whole genome shotgun (WGS) entry which is preliminary data.</text>
</comment>
<name>A0AAD4MZB9_9BILA</name>
<gene>
    <name evidence="1" type="ORF">DdX_11536</name>
</gene>
<evidence type="ECO:0000313" key="1">
    <source>
        <dbReference type="EMBL" id="KAI1709138.1"/>
    </source>
</evidence>
<proteinExistence type="predicted"/>
<dbReference type="PANTHER" id="PTHR44115">
    <property type="entry name" value="PROTEIN CBG09704"/>
    <property type="match status" value="1"/>
</dbReference>
<protein>
    <submittedName>
        <fullName evidence="1">Short chain dehydrogenase domain-containing protein</fullName>
    </submittedName>
</protein>
<reference evidence="1" key="1">
    <citation type="submission" date="2022-01" db="EMBL/GenBank/DDBJ databases">
        <title>Genome Sequence Resource for Two Populations of Ditylenchus destructor, the Migratory Endoparasitic Phytonematode.</title>
        <authorList>
            <person name="Zhang H."/>
            <person name="Lin R."/>
            <person name="Xie B."/>
        </authorList>
    </citation>
    <scope>NUCLEOTIDE SEQUENCE</scope>
    <source>
        <strain evidence="1">BazhouSP</strain>
    </source>
</reference>
<dbReference type="AlphaFoldDB" id="A0AAD4MZB9"/>
<dbReference type="Pfam" id="PF00106">
    <property type="entry name" value="adh_short"/>
    <property type="match status" value="1"/>
</dbReference>
<evidence type="ECO:0000313" key="2">
    <source>
        <dbReference type="Proteomes" id="UP001201812"/>
    </source>
</evidence>
<keyword evidence="2" id="KW-1185">Reference proteome</keyword>
<dbReference type="EMBL" id="JAKKPZ010000032">
    <property type="protein sequence ID" value="KAI1709138.1"/>
    <property type="molecule type" value="Genomic_DNA"/>
</dbReference>
<organism evidence="1 2">
    <name type="scientific">Ditylenchus destructor</name>
    <dbReference type="NCBI Taxonomy" id="166010"/>
    <lineage>
        <taxon>Eukaryota</taxon>
        <taxon>Metazoa</taxon>
        <taxon>Ecdysozoa</taxon>
        <taxon>Nematoda</taxon>
        <taxon>Chromadorea</taxon>
        <taxon>Rhabditida</taxon>
        <taxon>Tylenchina</taxon>
        <taxon>Tylenchomorpha</taxon>
        <taxon>Sphaerularioidea</taxon>
        <taxon>Anguinidae</taxon>
        <taxon>Anguininae</taxon>
        <taxon>Ditylenchus</taxon>
    </lineage>
</organism>